<dbReference type="AlphaFoldDB" id="D5U9I9"/>
<dbReference type="KEGG" id="brm:Bmur_1270"/>
<proteinExistence type="predicted"/>
<dbReference type="STRING" id="526224.Bmur_1270"/>
<evidence type="ECO:0000313" key="1">
    <source>
        <dbReference type="EMBL" id="ADG71362.1"/>
    </source>
</evidence>
<gene>
    <name evidence="1" type="ordered locus">Bmur_1270</name>
</gene>
<reference evidence="1 2" key="1">
    <citation type="journal article" date="2010" name="Stand. Genomic Sci.">
        <title>Complete genome sequence of Brachyspira murdochii type strain (56-150).</title>
        <authorList>
            <person name="Pati A."/>
            <person name="Sikorski J."/>
            <person name="Gronow S."/>
            <person name="Munk C."/>
            <person name="Lapidus A."/>
            <person name="Copeland A."/>
            <person name="Glavina Del Tio T."/>
            <person name="Nolan M."/>
            <person name="Lucas S."/>
            <person name="Chen F."/>
            <person name="Tice H."/>
            <person name="Cheng J.F."/>
            <person name="Han C."/>
            <person name="Detter J.C."/>
            <person name="Bruce D."/>
            <person name="Tapia R."/>
            <person name="Goodwin L."/>
            <person name="Pitluck S."/>
            <person name="Liolios K."/>
            <person name="Ivanova N."/>
            <person name="Mavromatis K."/>
            <person name="Mikhailova N."/>
            <person name="Chen A."/>
            <person name="Palaniappan K."/>
            <person name="Land M."/>
            <person name="Hauser L."/>
            <person name="Chang Y.J."/>
            <person name="Jeffries C.D."/>
            <person name="Spring S."/>
            <person name="Rohde M."/>
            <person name="Goker M."/>
            <person name="Bristow J."/>
            <person name="Eisen J.A."/>
            <person name="Markowitz V."/>
            <person name="Hugenholtz P."/>
            <person name="Kyrpides N.C."/>
            <person name="Klenk H.P."/>
        </authorList>
    </citation>
    <scope>NUCLEOTIDE SEQUENCE [LARGE SCALE GENOMIC DNA]</scope>
    <source>
        <strain evidence="2">ATCC 51284 / DSM 12563 / 56-150</strain>
    </source>
</reference>
<dbReference type="Proteomes" id="UP000001915">
    <property type="component" value="Chromosome"/>
</dbReference>
<protein>
    <submittedName>
        <fullName evidence="1">Uncharacterized protein</fullName>
    </submittedName>
</protein>
<dbReference type="EMBL" id="CP001959">
    <property type="protein sequence ID" value="ADG71362.1"/>
    <property type="molecule type" value="Genomic_DNA"/>
</dbReference>
<sequence length="315" mass="37915">MEKIYIKNFIIDNNVVEEEKEISLYPLTLISNKYNYLANLIWYISDLHFFEFYKVNDYEIMSISKTISGIIEHYEYSAVIDNSMIIECIDFVNDILEKNKDNILNKLFPENRNKSIEKLSILCTSDNNININSVFNDESNIIDIVFIYNNSFSFSSRAFFSRKIDIFIFVIEHIIKILITGNIYRNAYIADYNDFNFDYAVKKNMAVRDFIYKVHEMNLKENNKNNNKENSNYNIKNRYELIKMFFKHYNSFNIFIENFSLLEEEIKKEENNNDLIDLFLETIKRKRNIFITYDDINYLNNLISDKRFENNIKVY</sequence>
<dbReference type="RefSeq" id="WP_013113785.1">
    <property type="nucleotide sequence ID" value="NC_014150.1"/>
</dbReference>
<dbReference type="OrthoDB" id="306903at2"/>
<accession>D5U9I9</accession>
<evidence type="ECO:0000313" key="2">
    <source>
        <dbReference type="Proteomes" id="UP000001915"/>
    </source>
</evidence>
<name>D5U9I9_BRAM5</name>
<dbReference type="HOGENOM" id="CLU_881854_0_0_12"/>
<organism evidence="1 2">
    <name type="scientific">Brachyspira murdochii (strain ATCC 51284 / DSM 12563 / 56-150)</name>
    <name type="common">Serpulina murdochii</name>
    <dbReference type="NCBI Taxonomy" id="526224"/>
    <lineage>
        <taxon>Bacteria</taxon>
        <taxon>Pseudomonadati</taxon>
        <taxon>Spirochaetota</taxon>
        <taxon>Spirochaetia</taxon>
        <taxon>Brachyspirales</taxon>
        <taxon>Brachyspiraceae</taxon>
        <taxon>Brachyspira</taxon>
    </lineage>
</organism>